<gene>
    <name evidence="1" type="ORF">LALA0_S05e03752g</name>
</gene>
<organism evidence="1 2">
    <name type="scientific">Lachancea lanzarotensis</name>
    <dbReference type="NCBI Taxonomy" id="1245769"/>
    <lineage>
        <taxon>Eukaryota</taxon>
        <taxon>Fungi</taxon>
        <taxon>Dikarya</taxon>
        <taxon>Ascomycota</taxon>
        <taxon>Saccharomycotina</taxon>
        <taxon>Saccharomycetes</taxon>
        <taxon>Saccharomycetales</taxon>
        <taxon>Saccharomycetaceae</taxon>
        <taxon>Lachancea</taxon>
    </lineage>
</organism>
<dbReference type="InterPro" id="IPR021211">
    <property type="entry name" value="SAM35"/>
</dbReference>
<dbReference type="Pfam" id="PF10806">
    <property type="entry name" value="SAM35"/>
    <property type="match status" value="1"/>
</dbReference>
<evidence type="ECO:0000313" key="1">
    <source>
        <dbReference type="EMBL" id="CEP62353.1"/>
    </source>
</evidence>
<dbReference type="GeneID" id="34685821"/>
<dbReference type="GO" id="GO:0070096">
    <property type="term" value="P:mitochondrial outer membrane translocase complex assembly"/>
    <property type="evidence" value="ECO:0007669"/>
    <property type="project" value="EnsemblFungi"/>
</dbReference>
<keyword evidence="2" id="KW-1185">Reference proteome</keyword>
<dbReference type="Proteomes" id="UP000054304">
    <property type="component" value="Unassembled WGS sequence"/>
</dbReference>
<dbReference type="OrthoDB" id="198787at2759"/>
<protein>
    <submittedName>
        <fullName evidence="1">LALA0S05e03752g1_1</fullName>
    </submittedName>
</protein>
<dbReference type="GO" id="GO:0045040">
    <property type="term" value="P:protein insertion into mitochondrial outer membrane"/>
    <property type="evidence" value="ECO:0007669"/>
    <property type="project" value="EnsemblFungi"/>
</dbReference>
<dbReference type="RefSeq" id="XP_022628579.1">
    <property type="nucleotide sequence ID" value="XM_022772235.1"/>
</dbReference>
<dbReference type="GO" id="GO:0001401">
    <property type="term" value="C:SAM complex"/>
    <property type="evidence" value="ECO:0007669"/>
    <property type="project" value="EnsemblFungi"/>
</dbReference>
<dbReference type="GO" id="GO:0030150">
    <property type="term" value="P:protein import into mitochondrial matrix"/>
    <property type="evidence" value="ECO:0007669"/>
    <property type="project" value="EnsemblFungi"/>
</dbReference>
<name>A0A0C7MR06_9SACH</name>
<sequence>MYDIFQVPAPVKTFFNKLPLQTYGPVEKRDDALRYEYDARNYAFEGSEAVKKSVNDTFKLGVYKVVQDPSTGCFLATDPWCLFTQLSLCKKNRLKLPRSGKSQETVGSKPVPTHSVLEVSPLASPERFLPILVEGYTKRHVRSSAGINEILMSRFGSADELMYALLLDSVVYDCYMSKVLYKLSKKDFLDAYGGQTTSSVANTLISQGQRSDLSRRNDFSLRHRELASQWRFSATSDTLEQLLNTIDETCLRTLTQFQDLLKISTTPYFLENPEASFLDLKLASYVYCLLNLPSHQTSITGSLRQELPVLIDHTQRVIAQYL</sequence>
<proteinExistence type="predicted"/>
<evidence type="ECO:0000313" key="2">
    <source>
        <dbReference type="Proteomes" id="UP000054304"/>
    </source>
</evidence>
<reference evidence="1 2" key="1">
    <citation type="submission" date="2014-12" db="EMBL/GenBank/DDBJ databases">
        <authorList>
            <person name="Neuveglise Cecile"/>
        </authorList>
    </citation>
    <scope>NUCLEOTIDE SEQUENCE [LARGE SCALE GENOMIC DNA]</scope>
    <source>
        <strain evidence="1 2">CBS 12615</strain>
    </source>
</reference>
<dbReference type="HOGENOM" id="CLU_073166_0_0_1"/>
<accession>A0A0C7MR06</accession>
<dbReference type="EMBL" id="LN736364">
    <property type="protein sequence ID" value="CEP62353.1"/>
    <property type="molecule type" value="Genomic_DNA"/>
</dbReference>
<dbReference type="AlphaFoldDB" id="A0A0C7MR06"/>
<dbReference type="STRING" id="1245769.A0A0C7MR06"/>